<organism evidence="1 2">
    <name type="scientific">Lupinus albus</name>
    <name type="common">White lupine</name>
    <name type="synonym">Lupinus termis</name>
    <dbReference type="NCBI Taxonomy" id="3870"/>
    <lineage>
        <taxon>Eukaryota</taxon>
        <taxon>Viridiplantae</taxon>
        <taxon>Streptophyta</taxon>
        <taxon>Embryophyta</taxon>
        <taxon>Tracheophyta</taxon>
        <taxon>Spermatophyta</taxon>
        <taxon>Magnoliopsida</taxon>
        <taxon>eudicotyledons</taxon>
        <taxon>Gunneridae</taxon>
        <taxon>Pentapetalae</taxon>
        <taxon>rosids</taxon>
        <taxon>fabids</taxon>
        <taxon>Fabales</taxon>
        <taxon>Fabaceae</taxon>
        <taxon>Papilionoideae</taxon>
        <taxon>50 kb inversion clade</taxon>
        <taxon>genistoids sensu lato</taxon>
        <taxon>core genistoids</taxon>
        <taxon>Genisteae</taxon>
        <taxon>Lupinus</taxon>
    </lineage>
</organism>
<comment type="caution">
    <text evidence="1">The sequence shown here is derived from an EMBL/GenBank/DDBJ whole genome shotgun (WGS) entry which is preliminary data.</text>
</comment>
<protein>
    <submittedName>
        <fullName evidence="1">Uncharacterized protein</fullName>
    </submittedName>
</protein>
<sequence length="75" mass="8085">MYTHQSSLVPSCSVIFSPCACILNLPSSSLIPNCTLRTFLECFARGGRCLRLLLLCQGCDDSSSEHFADLGKGIS</sequence>
<name>A0A6A4QXT0_LUPAL</name>
<accession>A0A6A4QXT0</accession>
<proteinExistence type="predicted"/>
<dbReference type="AlphaFoldDB" id="A0A6A4QXT0"/>
<reference evidence="2" key="1">
    <citation type="journal article" date="2020" name="Nat. Commun.">
        <title>Genome sequence of the cluster root forming white lupin.</title>
        <authorList>
            <person name="Hufnagel B."/>
            <person name="Marques A."/>
            <person name="Soriano A."/>
            <person name="Marques L."/>
            <person name="Divol F."/>
            <person name="Doumas P."/>
            <person name="Sallet E."/>
            <person name="Mancinotti D."/>
            <person name="Carrere S."/>
            <person name="Marande W."/>
            <person name="Arribat S."/>
            <person name="Keller J."/>
            <person name="Huneau C."/>
            <person name="Blein T."/>
            <person name="Aime D."/>
            <person name="Laguerre M."/>
            <person name="Taylor J."/>
            <person name="Schubert V."/>
            <person name="Nelson M."/>
            <person name="Geu-Flores F."/>
            <person name="Crespi M."/>
            <person name="Gallardo-Guerrero K."/>
            <person name="Delaux P.-M."/>
            <person name="Salse J."/>
            <person name="Berges H."/>
            <person name="Guyot R."/>
            <person name="Gouzy J."/>
            <person name="Peret B."/>
        </authorList>
    </citation>
    <scope>NUCLEOTIDE SEQUENCE [LARGE SCALE GENOMIC DNA]</scope>
    <source>
        <strain evidence="2">cv. Amiga</strain>
    </source>
</reference>
<gene>
    <name evidence="1" type="ORF">Lalb_Chr03g0038721</name>
</gene>
<dbReference type="EMBL" id="WOCE01000003">
    <property type="protein sequence ID" value="KAE9617754.1"/>
    <property type="molecule type" value="Genomic_DNA"/>
</dbReference>
<dbReference type="Proteomes" id="UP000447434">
    <property type="component" value="Chromosome 3"/>
</dbReference>
<evidence type="ECO:0000313" key="1">
    <source>
        <dbReference type="EMBL" id="KAE9617754.1"/>
    </source>
</evidence>
<evidence type="ECO:0000313" key="2">
    <source>
        <dbReference type="Proteomes" id="UP000447434"/>
    </source>
</evidence>
<keyword evidence="2" id="KW-1185">Reference proteome</keyword>